<feature type="transmembrane region" description="Helical" evidence="11">
    <location>
        <begin position="285"/>
        <end position="305"/>
    </location>
</feature>
<feature type="transmembrane region" description="Helical" evidence="11">
    <location>
        <begin position="311"/>
        <end position="338"/>
    </location>
</feature>
<evidence type="ECO:0000256" key="8">
    <source>
        <dbReference type="ARBA" id="ARBA00023065"/>
    </source>
</evidence>
<comment type="subunit">
    <text evidence="11">F-type ATPases have 2 components, CF(1) - the catalytic core - and CF(0) - the membrane proton channel. CF(1) has five subunits: alpha(3), beta(3), gamma(1), delta(1), epsilon(1). CF(0) has three main subunits: a(1), b(2) and c(9-12). The alpha and beta chains form an alternating ring which encloses part of the gamma chain. CF(1) is attached to CF(0) by a central stalk formed by the gamma and epsilon chains, while a peripheral stalk is formed by the delta and b chains.</text>
</comment>
<evidence type="ECO:0000256" key="11">
    <source>
        <dbReference type="HAMAP-Rule" id="MF_01393"/>
    </source>
</evidence>
<dbReference type="Gene3D" id="1.20.120.220">
    <property type="entry name" value="ATP synthase, F0 complex, subunit A"/>
    <property type="match status" value="1"/>
</dbReference>
<comment type="subcellular location">
    <subcellularLocation>
        <location evidence="11">Cell inner membrane</location>
        <topology evidence="11">Multi-pass membrane protein</topology>
    </subcellularLocation>
    <subcellularLocation>
        <location evidence="12">Cell membrane</location>
        <topology evidence="12">Multi-pass membrane protein</topology>
    </subcellularLocation>
    <subcellularLocation>
        <location evidence="1">Membrane</location>
        <topology evidence="1">Multi-pass membrane protein</topology>
    </subcellularLocation>
</comment>
<dbReference type="STRING" id="595499.SMDSEM_041"/>
<keyword evidence="11" id="KW-0997">Cell inner membrane</keyword>
<comment type="similarity">
    <text evidence="2 11 12">Belongs to the ATPase A chain family.</text>
</comment>
<evidence type="ECO:0000256" key="5">
    <source>
        <dbReference type="ARBA" id="ARBA00022692"/>
    </source>
</evidence>
<feature type="transmembrane region" description="Helical" evidence="11">
    <location>
        <begin position="255"/>
        <end position="278"/>
    </location>
</feature>
<evidence type="ECO:0000256" key="7">
    <source>
        <dbReference type="ARBA" id="ARBA00022989"/>
    </source>
</evidence>
<dbReference type="KEGG" id="sms:SMDSEM_041"/>
<evidence type="ECO:0000313" key="14">
    <source>
        <dbReference type="Proteomes" id="UP000008074"/>
    </source>
</evidence>
<keyword evidence="11" id="KW-1003">Cell membrane</keyword>
<feature type="transmembrane region" description="Helical" evidence="11">
    <location>
        <begin position="186"/>
        <end position="204"/>
    </location>
</feature>
<keyword evidence="6 11" id="KW-0375">Hydrogen ion transport</keyword>
<dbReference type="PANTHER" id="PTHR11410:SF0">
    <property type="entry name" value="ATP SYNTHASE SUBUNIT A"/>
    <property type="match status" value="1"/>
</dbReference>
<sequence length="342" mass="39992">MNFFLFLIFLFGFSNLRFLHSQKLNNKKNFLFNPAFFILNHIKDSHEWNFFENVYFSLPILILNKGLRLNVFMSSKFNHGNNLLKINKFYYRFFHDKIYQTNSVGFLKTDKNGFILNKIPFDFSITKNVFCLITSLFILSFIFIKLSSSYKKKFVKNKLFLLLEAIILFLKNEIVIPNLGKKKDTFYLPLLLTLFFYILVNNILGIIPTGPNITGNISVTFSLSMIIFLITFFSSKKNYWKHLFFPPNVPFLIKFLLIPIEILGLLIRPFTLCIRLFANITAGHIILLSFISLIFLFKNFFSIVISIPFSIFISLLEIMVCFLQAFIFTSLSALYLGLAIKN</sequence>
<proteinExistence type="inferred from homology"/>
<evidence type="ECO:0000256" key="2">
    <source>
        <dbReference type="ARBA" id="ARBA00006810"/>
    </source>
</evidence>
<feature type="transmembrane region" description="Helical" evidence="11">
    <location>
        <begin position="216"/>
        <end position="235"/>
    </location>
</feature>
<evidence type="ECO:0000256" key="3">
    <source>
        <dbReference type="ARBA" id="ARBA00022448"/>
    </source>
</evidence>
<keyword evidence="8 11" id="KW-0406">Ion transport</keyword>
<dbReference type="CDD" id="cd00310">
    <property type="entry name" value="ATP-synt_Fo_a_6"/>
    <property type="match status" value="1"/>
</dbReference>
<evidence type="ECO:0000256" key="12">
    <source>
        <dbReference type="RuleBase" id="RU000483"/>
    </source>
</evidence>
<dbReference type="AlphaFoldDB" id="C7LK09"/>
<evidence type="ECO:0000256" key="9">
    <source>
        <dbReference type="ARBA" id="ARBA00023136"/>
    </source>
</evidence>
<dbReference type="Proteomes" id="UP000008074">
    <property type="component" value="Chromosome"/>
</dbReference>
<dbReference type="InterPro" id="IPR045083">
    <property type="entry name" value="ATP_synth_F0_asu_bact/mt"/>
</dbReference>
<keyword evidence="9 11" id="KW-0472">Membrane</keyword>
<evidence type="ECO:0000256" key="6">
    <source>
        <dbReference type="ARBA" id="ARBA00022781"/>
    </source>
</evidence>
<keyword evidence="10 11" id="KW-0066">ATP synthesis</keyword>
<dbReference type="InterPro" id="IPR035908">
    <property type="entry name" value="F0_ATP_A_sf"/>
</dbReference>
<evidence type="ECO:0000313" key="13">
    <source>
        <dbReference type="EMBL" id="ACU52771.1"/>
    </source>
</evidence>
<dbReference type="EMBL" id="CP001605">
    <property type="protein sequence ID" value="ACU52771.1"/>
    <property type="molecule type" value="Genomic_DNA"/>
</dbReference>
<accession>C7LK09</accession>
<dbReference type="Pfam" id="PF00119">
    <property type="entry name" value="ATP-synt_A"/>
    <property type="match status" value="1"/>
</dbReference>
<dbReference type="HAMAP" id="MF_01393">
    <property type="entry name" value="ATP_synth_a_bact"/>
    <property type="match status" value="1"/>
</dbReference>
<dbReference type="PRINTS" id="PR00123">
    <property type="entry name" value="ATPASEA"/>
</dbReference>
<keyword evidence="4 11" id="KW-0138">CF(0)</keyword>
<protein>
    <recommendedName>
        <fullName evidence="11 12">ATP synthase subunit a</fullName>
    </recommendedName>
    <alternativeName>
        <fullName evidence="11">ATP synthase F0 sector subunit a</fullName>
    </alternativeName>
    <alternativeName>
        <fullName evidence="11">F-ATPase subunit 6</fullName>
    </alternativeName>
</protein>
<evidence type="ECO:0000256" key="10">
    <source>
        <dbReference type="ARBA" id="ARBA00023310"/>
    </source>
</evidence>
<keyword evidence="3 11" id="KW-0813">Transport</keyword>
<dbReference type="InterPro" id="IPR000568">
    <property type="entry name" value="ATP_synth_F0_asu"/>
</dbReference>
<dbReference type="SUPFAM" id="SSF81336">
    <property type="entry name" value="F1F0 ATP synthase subunit A"/>
    <property type="match status" value="1"/>
</dbReference>
<name>C7LK09_KARMS</name>
<reference evidence="13 14" key="1">
    <citation type="journal article" date="2009" name="Proc. Natl. Acad. Sci. U.S.A.">
        <title>Convergent evolution of metabolic roles in bacterial co-symbionts of insects.</title>
        <authorList>
            <person name="McCutcheon J.P."/>
            <person name="McDonald B.R."/>
            <person name="Moran N.A."/>
        </authorList>
    </citation>
    <scope>NUCLEOTIDE SEQUENCE [LARGE SCALE GENOMIC DNA]</scope>
    <source>
        <strain evidence="13 14">SMDSEM</strain>
    </source>
</reference>
<dbReference type="NCBIfam" id="TIGR01131">
    <property type="entry name" value="ATP_synt_6_or_A"/>
    <property type="match status" value="1"/>
</dbReference>
<comment type="function">
    <text evidence="11 12">Key component of the proton channel; it plays a direct role in the translocation of protons across the membrane.</text>
</comment>
<feature type="transmembrane region" description="Helical" evidence="11">
    <location>
        <begin position="125"/>
        <end position="147"/>
    </location>
</feature>
<organism evidence="13 14">
    <name type="scientific">Karelsulcia muelleri (strain SMDSEM)</name>
    <name type="common">Sulcia muelleri</name>
    <dbReference type="NCBI Taxonomy" id="595499"/>
    <lineage>
        <taxon>Bacteria</taxon>
        <taxon>Pseudomonadati</taxon>
        <taxon>Bacteroidota</taxon>
        <taxon>Flavobacteriia</taxon>
        <taxon>Flavobacteriales</taxon>
        <taxon>Candidatus Karelsulcia</taxon>
    </lineage>
</organism>
<dbReference type="GO" id="GO:0005886">
    <property type="term" value="C:plasma membrane"/>
    <property type="evidence" value="ECO:0007669"/>
    <property type="project" value="UniProtKB-SubCell"/>
</dbReference>
<evidence type="ECO:0000256" key="4">
    <source>
        <dbReference type="ARBA" id="ARBA00022547"/>
    </source>
</evidence>
<dbReference type="PANTHER" id="PTHR11410">
    <property type="entry name" value="ATP SYNTHASE SUBUNIT A"/>
    <property type="match status" value="1"/>
</dbReference>
<evidence type="ECO:0000256" key="1">
    <source>
        <dbReference type="ARBA" id="ARBA00004141"/>
    </source>
</evidence>
<keyword evidence="5 11" id="KW-0812">Transmembrane</keyword>
<feature type="transmembrane region" description="Helical" evidence="11">
    <location>
        <begin position="159"/>
        <end position="180"/>
    </location>
</feature>
<gene>
    <name evidence="11 13" type="primary">atpB</name>
    <name evidence="13" type="ordered locus">SMDSEM_041</name>
</gene>
<dbReference type="HOGENOM" id="CLU_041018_0_0_10"/>
<dbReference type="GO" id="GO:0045259">
    <property type="term" value="C:proton-transporting ATP synthase complex"/>
    <property type="evidence" value="ECO:0007669"/>
    <property type="project" value="UniProtKB-KW"/>
</dbReference>
<keyword evidence="7 11" id="KW-1133">Transmembrane helix</keyword>
<dbReference type="GO" id="GO:0046933">
    <property type="term" value="F:proton-transporting ATP synthase activity, rotational mechanism"/>
    <property type="evidence" value="ECO:0007669"/>
    <property type="project" value="UniProtKB-UniRule"/>
</dbReference>